<dbReference type="InterPro" id="IPR011042">
    <property type="entry name" value="6-blade_b-propeller_TolB-like"/>
</dbReference>
<dbReference type="EMBL" id="JAMXLR010000092">
    <property type="protein sequence ID" value="MCO6047775.1"/>
    <property type="molecule type" value="Genomic_DNA"/>
</dbReference>
<proteinExistence type="predicted"/>
<feature type="domain" description="Glucose/Sorbosone dehydrogenase" evidence="3">
    <location>
        <begin position="260"/>
        <end position="379"/>
    </location>
</feature>
<evidence type="ECO:0000313" key="5">
    <source>
        <dbReference type="Proteomes" id="UP001155241"/>
    </source>
</evidence>
<protein>
    <submittedName>
        <fullName evidence="4">PQQ-dependent sugar dehydrogenase</fullName>
    </submittedName>
</protein>
<evidence type="ECO:0000259" key="3">
    <source>
        <dbReference type="Pfam" id="PF07995"/>
    </source>
</evidence>
<keyword evidence="2" id="KW-0732">Signal</keyword>
<feature type="region of interest" description="Disordered" evidence="1">
    <location>
        <begin position="238"/>
        <end position="258"/>
    </location>
</feature>
<dbReference type="Gene3D" id="2.120.10.30">
    <property type="entry name" value="TolB, C-terminal domain"/>
    <property type="match status" value="1"/>
</dbReference>
<dbReference type="RefSeq" id="WP_252855883.1">
    <property type="nucleotide sequence ID" value="NZ_JAMXLR010000092.1"/>
</dbReference>
<dbReference type="Pfam" id="PF07995">
    <property type="entry name" value="GSDH"/>
    <property type="match status" value="2"/>
</dbReference>
<dbReference type="InterPro" id="IPR012938">
    <property type="entry name" value="Glc/Sorbosone_DH"/>
</dbReference>
<dbReference type="SUPFAM" id="SSF50952">
    <property type="entry name" value="Soluble quinoprotein glucose dehydrogenase"/>
    <property type="match status" value="1"/>
</dbReference>
<dbReference type="PANTHER" id="PTHR19328:SF75">
    <property type="entry name" value="ALDOSE SUGAR DEHYDROGENASE YLII"/>
    <property type="match status" value="1"/>
</dbReference>
<evidence type="ECO:0000256" key="2">
    <source>
        <dbReference type="SAM" id="SignalP"/>
    </source>
</evidence>
<gene>
    <name evidence="4" type="ORF">NG895_28050</name>
</gene>
<feature type="signal peptide" evidence="2">
    <location>
        <begin position="1"/>
        <end position="22"/>
    </location>
</feature>
<dbReference type="AlphaFoldDB" id="A0A9X2FEX7"/>
<dbReference type="PANTHER" id="PTHR19328">
    <property type="entry name" value="HEDGEHOG-INTERACTING PROTEIN"/>
    <property type="match status" value="1"/>
</dbReference>
<keyword evidence="5" id="KW-1185">Reference proteome</keyword>
<accession>A0A9X2FEX7</accession>
<feature type="compositionally biased region" description="Polar residues" evidence="1">
    <location>
        <begin position="239"/>
        <end position="258"/>
    </location>
</feature>
<dbReference type="Proteomes" id="UP001155241">
    <property type="component" value="Unassembled WGS sequence"/>
</dbReference>
<evidence type="ECO:0000256" key="1">
    <source>
        <dbReference type="SAM" id="MobiDB-lite"/>
    </source>
</evidence>
<organism evidence="4 5">
    <name type="scientific">Aeoliella straminimaris</name>
    <dbReference type="NCBI Taxonomy" id="2954799"/>
    <lineage>
        <taxon>Bacteria</taxon>
        <taxon>Pseudomonadati</taxon>
        <taxon>Planctomycetota</taxon>
        <taxon>Planctomycetia</taxon>
        <taxon>Pirellulales</taxon>
        <taxon>Lacipirellulaceae</taxon>
        <taxon>Aeoliella</taxon>
    </lineage>
</organism>
<reference evidence="4" key="1">
    <citation type="submission" date="2022-06" db="EMBL/GenBank/DDBJ databases">
        <title>Aeoliella straminimaris, a novel planctomycete from sediments.</title>
        <authorList>
            <person name="Vitorino I.R."/>
            <person name="Lage O.M."/>
        </authorList>
    </citation>
    <scope>NUCLEOTIDE SEQUENCE</scope>
    <source>
        <strain evidence="4">ICT_H6.2</strain>
    </source>
</reference>
<name>A0A9X2FEX7_9BACT</name>
<evidence type="ECO:0000313" key="4">
    <source>
        <dbReference type="EMBL" id="MCO6047775.1"/>
    </source>
</evidence>
<dbReference type="InterPro" id="IPR011041">
    <property type="entry name" value="Quinoprot_gluc/sorb_DH_b-prop"/>
</dbReference>
<feature type="chain" id="PRO_5040839786" evidence="2">
    <location>
        <begin position="23"/>
        <end position="583"/>
    </location>
</feature>
<sequence>MSKLNQAVAISALLALSAVAHGQIPTGNTAIRLQEITTGLSGTMHVSPTDLVPVPDDSGRMAVSTINGVVRLIDSTGDYLDSDMAPFLDTRGEANRYIPGNFAFGMTGIAFHPDYANQGFAGYGKFYSIITENHFESGSSDGSLPDLFDGLALSGGAHHDVLVEWTASDPTLDNPVFSRRDVLAMEQPHENHNVTDLAFGPDSLLYLASGDGGNPGRFTAPQDVTSYIGSMLRIDPLSPSESGNRSTSGSFITSDNGSYSIPTTNPGVGVPIEVEEAYAYGFRSPYRFNFDAVTGELFLGDVGESTREEVSIVTLDGNYGWGRFEGSVERDPGVVLVAGTSHTPPVFEYGRSDGETVVGGFVYRGSEIPELEGQYIFAEFGRQVAAGQIPTPARLFAGDPATGDIEELFIDISGEQLSEDDGSGNLTSRQFILSIGQDLSGELYLVVGDDPQFPRALEPDGRILKIVPSVGIGVPGDVNGDGFVNGDGTGLPESDDVSAFILGWGTSGHQTQLEQIRNGDLNLNGVTDFGDWYILRTYHETNLAGIDFEYLVGVPEPSSFSVLLLGVATTCVLTHKSRHAPFT</sequence>
<feature type="domain" description="Glucose/Sorbosone dehydrogenase" evidence="3">
    <location>
        <begin position="48"/>
        <end position="237"/>
    </location>
</feature>
<comment type="caution">
    <text evidence="4">The sequence shown here is derived from an EMBL/GenBank/DDBJ whole genome shotgun (WGS) entry which is preliminary data.</text>
</comment>